<accession>A0ACC3NK94</accession>
<dbReference type="EMBL" id="JAUTXU010000032">
    <property type="protein sequence ID" value="KAK3718326.1"/>
    <property type="molecule type" value="Genomic_DNA"/>
</dbReference>
<protein>
    <submittedName>
        <fullName evidence="1">Uncharacterized protein</fullName>
    </submittedName>
</protein>
<keyword evidence="2" id="KW-1185">Reference proteome</keyword>
<comment type="caution">
    <text evidence="1">The sequence shown here is derived from an EMBL/GenBank/DDBJ whole genome shotgun (WGS) entry which is preliminary data.</text>
</comment>
<evidence type="ECO:0000313" key="1">
    <source>
        <dbReference type="EMBL" id="KAK3718326.1"/>
    </source>
</evidence>
<dbReference type="Proteomes" id="UP001281147">
    <property type="component" value="Unassembled WGS sequence"/>
</dbReference>
<evidence type="ECO:0000313" key="2">
    <source>
        <dbReference type="Proteomes" id="UP001281147"/>
    </source>
</evidence>
<reference evidence="1" key="1">
    <citation type="submission" date="2023-07" db="EMBL/GenBank/DDBJ databases">
        <title>Black Yeasts Isolated from many extreme environments.</title>
        <authorList>
            <person name="Coleine C."/>
            <person name="Stajich J.E."/>
            <person name="Selbmann L."/>
        </authorList>
    </citation>
    <scope>NUCLEOTIDE SEQUENCE</scope>
    <source>
        <strain evidence="1">CCFEE 5714</strain>
    </source>
</reference>
<proteinExistence type="predicted"/>
<gene>
    <name evidence="1" type="ORF">LTR37_005139</name>
</gene>
<sequence length="163" mass="17598">MAARTLSLRTKLQRAQQSASASRLAPTPFARRPSSSQHTVPLSEQNKDRRDLVVESNEYIKTGHDSSASETQETAFGKQQTGVNEQFTQSEDESKKIGQTVNPLDVSPANSKVSEASHDRGGKVTNVRNNVPSGGGASKKNAAGKKYEKESEIKGQASNKGRE</sequence>
<name>A0ACC3NK94_9PEZI</name>
<organism evidence="1 2">
    <name type="scientific">Vermiconidia calcicola</name>
    <dbReference type="NCBI Taxonomy" id="1690605"/>
    <lineage>
        <taxon>Eukaryota</taxon>
        <taxon>Fungi</taxon>
        <taxon>Dikarya</taxon>
        <taxon>Ascomycota</taxon>
        <taxon>Pezizomycotina</taxon>
        <taxon>Dothideomycetes</taxon>
        <taxon>Dothideomycetidae</taxon>
        <taxon>Mycosphaerellales</taxon>
        <taxon>Extremaceae</taxon>
        <taxon>Vermiconidia</taxon>
    </lineage>
</organism>